<evidence type="ECO:0000313" key="7">
    <source>
        <dbReference type="Proteomes" id="UP000054845"/>
    </source>
</evidence>
<evidence type="ECO:0000256" key="1">
    <source>
        <dbReference type="ARBA" id="ARBA00004123"/>
    </source>
</evidence>
<dbReference type="Proteomes" id="UP000054845">
    <property type="component" value="Unassembled WGS sequence"/>
</dbReference>
<dbReference type="GO" id="GO:0006406">
    <property type="term" value="P:mRNA export from nucleus"/>
    <property type="evidence" value="ECO:0007669"/>
    <property type="project" value="TreeGrafter"/>
</dbReference>
<dbReference type="OrthoDB" id="20582at2759"/>
<dbReference type="GO" id="GO:0003729">
    <property type="term" value="F:mRNA binding"/>
    <property type="evidence" value="ECO:0007669"/>
    <property type="project" value="TreeGrafter"/>
</dbReference>
<dbReference type="PANTHER" id="PTHR13375:SF3">
    <property type="entry name" value="THO COMPLEX SUBUNIT 5 HOMOLOG"/>
    <property type="match status" value="1"/>
</dbReference>
<accession>A0A0P1BMH2</accession>
<organism evidence="6 7">
    <name type="scientific">Ceraceosorus bombacis</name>
    <dbReference type="NCBI Taxonomy" id="401625"/>
    <lineage>
        <taxon>Eukaryota</taxon>
        <taxon>Fungi</taxon>
        <taxon>Dikarya</taxon>
        <taxon>Basidiomycota</taxon>
        <taxon>Ustilaginomycotina</taxon>
        <taxon>Exobasidiomycetes</taxon>
        <taxon>Ceraceosorales</taxon>
        <taxon>Ceraceosoraceae</taxon>
        <taxon>Ceraceosorus</taxon>
    </lineage>
</organism>
<comment type="subcellular location">
    <subcellularLocation>
        <location evidence="1">Nucleus</location>
    </subcellularLocation>
</comment>
<comment type="similarity">
    <text evidence="2">Belongs to the THOC5 family.</text>
</comment>
<feature type="region of interest" description="Disordered" evidence="5">
    <location>
        <begin position="1"/>
        <end position="20"/>
    </location>
</feature>
<keyword evidence="7" id="KW-1185">Reference proteome</keyword>
<evidence type="ECO:0000256" key="4">
    <source>
        <dbReference type="SAM" id="Coils"/>
    </source>
</evidence>
<dbReference type="AlphaFoldDB" id="A0A0P1BMH2"/>
<protein>
    <submittedName>
        <fullName evidence="6">Conserved coiled/coiled coil protein</fullName>
    </submittedName>
</protein>
<dbReference type="EMBL" id="CCYA01000265">
    <property type="protein sequence ID" value="CEH17475.1"/>
    <property type="molecule type" value="Genomic_DNA"/>
</dbReference>
<reference evidence="6 7" key="1">
    <citation type="submission" date="2014-09" db="EMBL/GenBank/DDBJ databases">
        <authorList>
            <person name="Magalhaes I.L.F."/>
            <person name="Oliveira U."/>
            <person name="Santos F.R."/>
            <person name="Vidigal T.H.D.A."/>
            <person name="Brescovit A.D."/>
            <person name="Santos A.J."/>
        </authorList>
    </citation>
    <scope>NUCLEOTIDE SEQUENCE [LARGE SCALE GENOMIC DNA]</scope>
</reference>
<dbReference type="InterPro" id="IPR019163">
    <property type="entry name" value="THO_Thoc5"/>
</dbReference>
<evidence type="ECO:0000256" key="5">
    <source>
        <dbReference type="SAM" id="MobiDB-lite"/>
    </source>
</evidence>
<evidence type="ECO:0000256" key="3">
    <source>
        <dbReference type="ARBA" id="ARBA00023242"/>
    </source>
</evidence>
<evidence type="ECO:0000256" key="2">
    <source>
        <dbReference type="ARBA" id="ARBA00008044"/>
    </source>
</evidence>
<proteinExistence type="inferred from homology"/>
<name>A0A0P1BMH2_9BASI</name>
<keyword evidence="3" id="KW-0539">Nucleus</keyword>
<dbReference type="PANTHER" id="PTHR13375">
    <property type="entry name" value="FMS INTERACTING PROTEIN"/>
    <property type="match status" value="1"/>
</dbReference>
<feature type="coiled-coil region" evidence="4">
    <location>
        <begin position="80"/>
        <end position="114"/>
    </location>
</feature>
<dbReference type="STRING" id="401625.A0A0P1BMH2"/>
<dbReference type="Pfam" id="PF09766">
    <property type="entry name" value="FmiP_Thoc5"/>
    <property type="match status" value="1"/>
</dbReference>
<keyword evidence="4" id="KW-0175">Coiled coil</keyword>
<dbReference type="GO" id="GO:0000445">
    <property type="term" value="C:THO complex part of transcription export complex"/>
    <property type="evidence" value="ECO:0007669"/>
    <property type="project" value="TreeGrafter"/>
</dbReference>
<sequence>MTVAVASPEASSSKSVSPQQVEVDANALSSALLELVAVLPVKPSAEEATNYLASLTPILAQLRALGRRVAEDNKRSKGKVAERRAEVDESRLRLQNLEYERSQLEGEIRRCKEFVSVFQDIELRDLSEFQAMAPEELRTEQIMSDAHSLMLARLEYELIERQELEEERRGLLSVKSQLLHTNRSKAAQIAEAEAELGRLLSSTAEAVAQRLEACQAATETATEA</sequence>
<evidence type="ECO:0000313" key="6">
    <source>
        <dbReference type="EMBL" id="CEH17475.1"/>
    </source>
</evidence>